<dbReference type="STRING" id="1328313.DS2_08787"/>
<name>W7QQM0_9ALTE</name>
<feature type="compositionally biased region" description="Polar residues" evidence="1">
    <location>
        <begin position="77"/>
        <end position="89"/>
    </location>
</feature>
<feature type="transmembrane region" description="Helical" evidence="2">
    <location>
        <begin position="170"/>
        <end position="194"/>
    </location>
</feature>
<dbReference type="eggNOG" id="ENOG50331WV">
    <property type="taxonomic scope" value="Bacteria"/>
</dbReference>
<dbReference type="OrthoDB" id="118685at2"/>
<dbReference type="GO" id="GO:0140359">
    <property type="term" value="F:ABC-type transporter activity"/>
    <property type="evidence" value="ECO:0007669"/>
    <property type="project" value="InterPro"/>
</dbReference>
<dbReference type="RefSeq" id="WP_035014372.1">
    <property type="nucleotide sequence ID" value="NZ_ARZY01000014.1"/>
</dbReference>
<keyword evidence="2" id="KW-0812">Transmembrane</keyword>
<dbReference type="GO" id="GO:0005886">
    <property type="term" value="C:plasma membrane"/>
    <property type="evidence" value="ECO:0007669"/>
    <property type="project" value="UniProtKB-SubCell"/>
</dbReference>
<sequence>MLSLYYAQIKREFWEHKGVILWYPLVVSAIAISIVLVALFVFGNVEKTVTVKTDGTVSVELDNQTQSNAKPELQLEPQAQDSSTHNLSVGTPDKPKHVAPQHNKKDYRKFAGFLFSMLCMDLAIFAIAIIGNGLAGDRKDGSILFWRSMPVSERDNVLGKYLTALGVMPLFHVVVSVVTIGIISIMIMVAESIYGGSASMSGLSTAVLWDFLQAVLLVPFVLLWLLPFFAWIGFISSFANRLAFLWVIAPFVLVPILEGIFLQSKHFWPAVKQYIDSTMDISDAVLRGNWHDVNLLPGIVGMLLGAGLIYATIYMRIARID</sequence>
<feature type="transmembrane region" description="Helical" evidence="2">
    <location>
        <begin position="20"/>
        <end position="42"/>
    </location>
</feature>
<keyword evidence="2" id="KW-0472">Membrane</keyword>
<evidence type="ECO:0000256" key="1">
    <source>
        <dbReference type="SAM" id="MobiDB-lite"/>
    </source>
</evidence>
<keyword evidence="4" id="KW-1185">Reference proteome</keyword>
<dbReference type="AlphaFoldDB" id="W7QQM0"/>
<proteinExistence type="predicted"/>
<gene>
    <name evidence="3" type="ORF">DS2_08787</name>
</gene>
<evidence type="ECO:0000256" key="2">
    <source>
        <dbReference type="SAM" id="Phobius"/>
    </source>
</evidence>
<feature type="transmembrane region" description="Helical" evidence="2">
    <location>
        <begin position="295"/>
        <end position="315"/>
    </location>
</feature>
<keyword evidence="2" id="KW-1133">Transmembrane helix</keyword>
<protein>
    <submittedName>
        <fullName evidence="3">Uncharacterized protein</fullName>
    </submittedName>
</protein>
<feature type="region of interest" description="Disordered" evidence="1">
    <location>
        <begin position="62"/>
        <end position="102"/>
    </location>
</feature>
<dbReference type="Proteomes" id="UP000019276">
    <property type="component" value="Unassembled WGS sequence"/>
</dbReference>
<dbReference type="EMBL" id="ARZY01000014">
    <property type="protein sequence ID" value="EWH10183.1"/>
    <property type="molecule type" value="Genomic_DNA"/>
</dbReference>
<organism evidence="3 4">
    <name type="scientific">Catenovulum agarivorans DS-2</name>
    <dbReference type="NCBI Taxonomy" id="1328313"/>
    <lineage>
        <taxon>Bacteria</taxon>
        <taxon>Pseudomonadati</taxon>
        <taxon>Pseudomonadota</taxon>
        <taxon>Gammaproteobacteria</taxon>
        <taxon>Alteromonadales</taxon>
        <taxon>Alteromonadaceae</taxon>
        <taxon>Catenovulum</taxon>
    </lineage>
</organism>
<comment type="caution">
    <text evidence="3">The sequence shown here is derived from an EMBL/GenBank/DDBJ whole genome shotgun (WGS) entry which is preliminary data.</text>
</comment>
<feature type="transmembrane region" description="Helical" evidence="2">
    <location>
        <begin position="110"/>
        <end position="135"/>
    </location>
</feature>
<feature type="transmembrane region" description="Helical" evidence="2">
    <location>
        <begin position="242"/>
        <end position="262"/>
    </location>
</feature>
<reference evidence="3 4" key="1">
    <citation type="journal article" date="2014" name="Genome Announc.">
        <title>Draft Genome Sequence of the Agar-Degrading Bacterium Catenovulum sp. Strain DS-2, Isolated from Intestines of Haliotis diversicolor.</title>
        <authorList>
            <person name="Shan D."/>
            <person name="Li X."/>
            <person name="Gu Z."/>
            <person name="Wei G."/>
            <person name="Gao Z."/>
            <person name="Shao Z."/>
        </authorList>
    </citation>
    <scope>NUCLEOTIDE SEQUENCE [LARGE SCALE GENOMIC DNA]</scope>
    <source>
        <strain evidence="3 4">DS-2</strain>
    </source>
</reference>
<accession>W7QQM0</accession>
<evidence type="ECO:0000313" key="3">
    <source>
        <dbReference type="EMBL" id="EWH10183.1"/>
    </source>
</evidence>
<feature type="transmembrane region" description="Helical" evidence="2">
    <location>
        <begin position="214"/>
        <end position="235"/>
    </location>
</feature>
<evidence type="ECO:0000313" key="4">
    <source>
        <dbReference type="Proteomes" id="UP000019276"/>
    </source>
</evidence>